<protein>
    <submittedName>
        <fullName evidence="10">RAD23 homolog B, nucleotide excision repair protein</fullName>
    </submittedName>
</protein>
<evidence type="ECO:0000313" key="11">
    <source>
        <dbReference type="Proteomes" id="UP000007754"/>
    </source>
</evidence>
<feature type="domain" description="UBA" evidence="8">
    <location>
        <begin position="462"/>
        <end position="502"/>
    </location>
</feature>
<dbReference type="InterPro" id="IPR006636">
    <property type="entry name" value="STI1_HS-bd"/>
</dbReference>
<dbReference type="InterPro" id="IPR015940">
    <property type="entry name" value="UBA"/>
</dbReference>
<keyword evidence="7" id="KW-0472">Membrane</keyword>
<dbReference type="SMART" id="SM00165">
    <property type="entry name" value="UBA"/>
    <property type="match status" value="2"/>
</dbReference>
<keyword evidence="11" id="KW-1185">Reference proteome</keyword>
<dbReference type="AlphaFoldDB" id="A0A674H9I4"/>
<dbReference type="SUPFAM" id="SSF101238">
    <property type="entry name" value="XPC-binding domain"/>
    <property type="match status" value="1"/>
</dbReference>
<evidence type="ECO:0000256" key="5">
    <source>
        <dbReference type="ARBA" id="ARBA00023242"/>
    </source>
</evidence>
<dbReference type="FunFam" id="1.10.10.540:FF:000001">
    <property type="entry name" value="UV excision repair protein RAD23 B"/>
    <property type="match status" value="1"/>
</dbReference>
<evidence type="ECO:0000256" key="2">
    <source>
        <dbReference type="ARBA" id="ARBA00022737"/>
    </source>
</evidence>
<feature type="compositionally biased region" description="Basic residues" evidence="6">
    <location>
        <begin position="79"/>
        <end position="105"/>
    </location>
</feature>
<evidence type="ECO:0000256" key="7">
    <source>
        <dbReference type="SAM" id="Phobius"/>
    </source>
</evidence>
<keyword evidence="3" id="KW-0227">DNA damage</keyword>
<dbReference type="GO" id="GO:0031593">
    <property type="term" value="F:polyubiquitin modification-dependent protein binding"/>
    <property type="evidence" value="ECO:0007669"/>
    <property type="project" value="Ensembl"/>
</dbReference>
<reference evidence="10 11" key="1">
    <citation type="journal article" date="2010" name="Nature">
        <title>The genome of a songbird.</title>
        <authorList>
            <person name="Warren W.C."/>
            <person name="Clayton D.F."/>
            <person name="Ellegren H."/>
            <person name="Arnold A.P."/>
            <person name="Hillier L.W."/>
            <person name="Kunstner A."/>
            <person name="Searle S."/>
            <person name="White S."/>
            <person name="Vilella A.J."/>
            <person name="Fairley S."/>
            <person name="Heger A."/>
            <person name="Kong L."/>
            <person name="Ponting C.P."/>
            <person name="Jarvis E.D."/>
            <person name="Mello C.V."/>
            <person name="Minx P."/>
            <person name="Lovell P."/>
            <person name="Velho T.A."/>
            <person name="Ferris M."/>
            <person name="Balakrishnan C.N."/>
            <person name="Sinha S."/>
            <person name="Blatti C."/>
            <person name="London S.E."/>
            <person name="Li Y."/>
            <person name="Lin Y.C."/>
            <person name="George J."/>
            <person name="Sweedler J."/>
            <person name="Southey B."/>
            <person name="Gunaratne P."/>
            <person name="Watson M."/>
            <person name="Nam K."/>
            <person name="Backstrom N."/>
            <person name="Smeds L."/>
            <person name="Nabholz B."/>
            <person name="Itoh Y."/>
            <person name="Whitney O."/>
            <person name="Pfenning A.R."/>
            <person name="Howard J."/>
            <person name="Volker M."/>
            <person name="Skinner B.M."/>
            <person name="Griffin D.K."/>
            <person name="Ye L."/>
            <person name="McLaren W.M."/>
            <person name="Flicek P."/>
            <person name="Quesada V."/>
            <person name="Velasco G."/>
            <person name="Lopez-Otin C."/>
            <person name="Puente X.S."/>
            <person name="Olender T."/>
            <person name="Lancet D."/>
            <person name="Smit A.F."/>
            <person name="Hubley R."/>
            <person name="Konkel M.K."/>
            <person name="Walker J.A."/>
            <person name="Batzer M.A."/>
            <person name="Gu W."/>
            <person name="Pollock D.D."/>
            <person name="Chen L."/>
            <person name="Cheng Z."/>
            <person name="Eichler E.E."/>
            <person name="Stapley J."/>
            <person name="Slate J."/>
            <person name="Ekblom R."/>
            <person name="Birkhead T."/>
            <person name="Burke T."/>
            <person name="Burt D."/>
            <person name="Scharff C."/>
            <person name="Adam I."/>
            <person name="Richard H."/>
            <person name="Sultan M."/>
            <person name="Soldatov A."/>
            <person name="Lehrach H."/>
            <person name="Edwards S.V."/>
            <person name="Yang S.P."/>
            <person name="Li X."/>
            <person name="Graves T."/>
            <person name="Fulton L."/>
            <person name="Nelson J."/>
            <person name="Chinwalla A."/>
            <person name="Hou S."/>
            <person name="Mardis E.R."/>
            <person name="Wilson R.K."/>
        </authorList>
    </citation>
    <scope>NUCLEOTIDE SEQUENCE [LARGE SCALE GENOMIC DNA]</scope>
</reference>
<organism evidence="10 11">
    <name type="scientific">Taeniopygia guttata</name>
    <name type="common">Zebra finch</name>
    <name type="synonym">Poephila guttata</name>
    <dbReference type="NCBI Taxonomy" id="59729"/>
    <lineage>
        <taxon>Eukaryota</taxon>
        <taxon>Metazoa</taxon>
        <taxon>Chordata</taxon>
        <taxon>Craniata</taxon>
        <taxon>Vertebrata</taxon>
        <taxon>Euteleostomi</taxon>
        <taxon>Archelosauria</taxon>
        <taxon>Archosauria</taxon>
        <taxon>Dinosauria</taxon>
        <taxon>Saurischia</taxon>
        <taxon>Theropoda</taxon>
        <taxon>Coelurosauria</taxon>
        <taxon>Aves</taxon>
        <taxon>Neognathae</taxon>
        <taxon>Neoaves</taxon>
        <taxon>Telluraves</taxon>
        <taxon>Australaves</taxon>
        <taxon>Passeriformes</taxon>
        <taxon>Passeroidea</taxon>
        <taxon>Estrildidae</taxon>
        <taxon>Estrildinae</taxon>
        <taxon>Taeniopygia</taxon>
    </lineage>
</organism>
<dbReference type="InterPro" id="IPR036353">
    <property type="entry name" value="XPC-bd_sf"/>
</dbReference>
<keyword evidence="7" id="KW-1133">Transmembrane helix</keyword>
<dbReference type="GO" id="GO:0032434">
    <property type="term" value="P:regulation of proteasomal ubiquitin-dependent protein catabolic process"/>
    <property type="evidence" value="ECO:0007669"/>
    <property type="project" value="Ensembl"/>
</dbReference>
<keyword evidence="2" id="KW-0677">Repeat</keyword>
<dbReference type="PROSITE" id="PS50053">
    <property type="entry name" value="UBIQUITIN_2"/>
    <property type="match status" value="1"/>
</dbReference>
<dbReference type="Ensembl" id="ENSTGUT00000032253.1">
    <property type="protein sequence ID" value="ENSTGUP00000032260.1"/>
    <property type="gene ID" value="ENSTGUG00000006372.2"/>
</dbReference>
<keyword evidence="7" id="KW-0812">Transmembrane</keyword>
<reference evidence="10" key="3">
    <citation type="submission" date="2025-09" db="UniProtKB">
        <authorList>
            <consortium name="Ensembl"/>
        </authorList>
    </citation>
    <scope>IDENTIFICATION</scope>
</reference>
<dbReference type="GO" id="GO:0005654">
    <property type="term" value="C:nucleoplasm"/>
    <property type="evidence" value="ECO:0007669"/>
    <property type="project" value="Ensembl"/>
</dbReference>
<dbReference type="GO" id="GO:0070628">
    <property type="term" value="F:proteasome binding"/>
    <property type="evidence" value="ECO:0007669"/>
    <property type="project" value="TreeGrafter"/>
</dbReference>
<dbReference type="InterPro" id="IPR000626">
    <property type="entry name" value="Ubiquitin-like_dom"/>
</dbReference>
<dbReference type="CDD" id="cd14426">
    <property type="entry name" value="UBA1_HR23B"/>
    <property type="match status" value="1"/>
</dbReference>
<dbReference type="InParanoid" id="A0A674H9I4"/>
<dbReference type="Proteomes" id="UP000007754">
    <property type="component" value="Chromosome Z"/>
</dbReference>
<feature type="compositionally biased region" description="Polar residues" evidence="6">
    <location>
        <begin position="260"/>
        <end position="273"/>
    </location>
</feature>
<comment type="subcellular location">
    <subcellularLocation>
        <location evidence="1">Nucleus</location>
    </subcellularLocation>
</comment>
<dbReference type="FunFam" id="1.10.8.10:FF:000003">
    <property type="entry name" value="UV excision repair protein RAD23 homolog"/>
    <property type="match status" value="1"/>
</dbReference>
<dbReference type="GO" id="GO:0070914">
    <property type="term" value="P:UV-damage excision repair"/>
    <property type="evidence" value="ECO:0007669"/>
    <property type="project" value="Ensembl"/>
</dbReference>
<keyword evidence="4" id="KW-0234">DNA repair</keyword>
<evidence type="ECO:0000256" key="3">
    <source>
        <dbReference type="ARBA" id="ARBA00022763"/>
    </source>
</evidence>
<sequence>MGDCRVTAPEVFEQRLDASLSATTRLTRCCPVTGRTRTRSSPQSFRSFSLYLSIYLCTFIFVFLPLCPRPSSRSPRPQARPRLRRAARLRRRMRGRPSRRARRRLPPPPFPGLFPAASSRGRDEGGRSAARTRRHADHAEDAAAANLPHRHRPRGDGKILNDETALKEYKIDEKNFVVVMVTKPKAAAGVTQPSNATSTVGSTTAAPTAVAAPIPVPAPVPAPVPPPPAPDAVACEPAPVSTPKEEKPEEKPPEAPAAVSPSSIDSTTGDTSRSNLFEDAISALVTGQSYENMVTEIMSMGYEREQVIAALRASFNNPDRAVEYLLMGIPGDNQAVADPPQPPSTGASQSSAVAAAVATIPTTTSSLGGHPLEFLRNQPQFQQMRQIIQQNPSLLPALLQQIGRENPQLLQQISQHQEHFIHMLNEPVLESRQGLSGSDDGASTGGIGDAGNAHMNYIQVTPQEKEAIERLKALGFPEGLVIQAYFACEKNENLAANFLLQQNFDED</sequence>
<dbReference type="CDD" id="cd14428">
    <property type="entry name" value="UBA2_HR23B"/>
    <property type="match status" value="1"/>
</dbReference>
<feature type="domain" description="Ubiquitin-like" evidence="9">
    <location>
        <begin position="156"/>
        <end position="186"/>
    </location>
</feature>
<dbReference type="GO" id="GO:0043161">
    <property type="term" value="P:proteasome-mediated ubiquitin-dependent protein catabolic process"/>
    <property type="evidence" value="ECO:0007669"/>
    <property type="project" value="InterPro"/>
</dbReference>
<dbReference type="GO" id="GO:0003684">
    <property type="term" value="F:damaged DNA binding"/>
    <property type="evidence" value="ECO:0007669"/>
    <property type="project" value="InterPro"/>
</dbReference>
<dbReference type="Pfam" id="PF00627">
    <property type="entry name" value="UBA"/>
    <property type="match status" value="2"/>
</dbReference>
<dbReference type="Pfam" id="PF09280">
    <property type="entry name" value="XPC-binding"/>
    <property type="match status" value="1"/>
</dbReference>
<dbReference type="InterPro" id="IPR015360">
    <property type="entry name" value="XPC-bd"/>
</dbReference>
<dbReference type="PANTHER" id="PTHR10621">
    <property type="entry name" value="UV EXCISION REPAIR PROTEIN RAD23"/>
    <property type="match status" value="1"/>
</dbReference>
<evidence type="ECO:0000256" key="1">
    <source>
        <dbReference type="ARBA" id="ARBA00004123"/>
    </source>
</evidence>
<evidence type="ECO:0000259" key="8">
    <source>
        <dbReference type="PROSITE" id="PS50030"/>
    </source>
</evidence>
<keyword evidence="5" id="KW-0539">Nucleus</keyword>
<dbReference type="GO" id="GO:0071942">
    <property type="term" value="C:XPC complex"/>
    <property type="evidence" value="ECO:0007669"/>
    <property type="project" value="Ensembl"/>
</dbReference>
<dbReference type="InterPro" id="IPR009060">
    <property type="entry name" value="UBA-like_sf"/>
</dbReference>
<dbReference type="GO" id="GO:0061629">
    <property type="term" value="F:RNA polymerase II-specific DNA-binding transcription factor binding"/>
    <property type="evidence" value="ECO:0007669"/>
    <property type="project" value="Ensembl"/>
</dbReference>
<feature type="region of interest" description="Disordered" evidence="6">
    <location>
        <begin position="431"/>
        <end position="451"/>
    </location>
</feature>
<dbReference type="PROSITE" id="PS50030">
    <property type="entry name" value="UBA"/>
    <property type="match status" value="2"/>
</dbReference>
<evidence type="ECO:0000313" key="10">
    <source>
        <dbReference type="Ensembl" id="ENSTGUP00000032260.1"/>
    </source>
</evidence>
<dbReference type="FunFam" id="1.10.8.10:FF:000002">
    <property type="entry name" value="UV excision repair protein RAD23 homolog"/>
    <property type="match status" value="1"/>
</dbReference>
<feature type="transmembrane region" description="Helical" evidence="7">
    <location>
        <begin position="48"/>
        <end position="66"/>
    </location>
</feature>
<reference evidence="10" key="2">
    <citation type="submission" date="2025-08" db="UniProtKB">
        <authorList>
            <consortium name="Ensembl"/>
        </authorList>
    </citation>
    <scope>IDENTIFICATION</scope>
</reference>
<dbReference type="Gene3D" id="1.10.8.10">
    <property type="entry name" value="DNA helicase RuvA subunit, C-terminal domain"/>
    <property type="match status" value="2"/>
</dbReference>
<dbReference type="NCBIfam" id="TIGR00601">
    <property type="entry name" value="rad23"/>
    <property type="match status" value="1"/>
</dbReference>
<accession>A0A674H9I4</accession>
<feature type="compositionally biased region" description="Basic and acidic residues" evidence="6">
    <location>
        <begin position="243"/>
        <end position="253"/>
    </location>
</feature>
<dbReference type="GO" id="GO:0140612">
    <property type="term" value="F:DNA damage sensor activity"/>
    <property type="evidence" value="ECO:0007669"/>
    <property type="project" value="Ensembl"/>
</dbReference>
<name>A0A674H9I4_TAEGU</name>
<dbReference type="PRINTS" id="PR01839">
    <property type="entry name" value="RAD23PROTEIN"/>
</dbReference>
<evidence type="ECO:0000256" key="4">
    <source>
        <dbReference type="ARBA" id="ARBA00023204"/>
    </source>
</evidence>
<dbReference type="GO" id="GO:0007283">
    <property type="term" value="P:spermatogenesis"/>
    <property type="evidence" value="ECO:0007669"/>
    <property type="project" value="Ensembl"/>
</dbReference>
<gene>
    <name evidence="10" type="primary">RAD23B</name>
</gene>
<dbReference type="GO" id="GO:0098761">
    <property type="term" value="P:cellular response to interleukin-7"/>
    <property type="evidence" value="ECO:0007669"/>
    <property type="project" value="Ensembl"/>
</dbReference>
<dbReference type="PANTHER" id="PTHR10621:SF13">
    <property type="entry name" value="UV EXCISION REPAIR PROTEIN RAD23 HOMOLOG B"/>
    <property type="match status" value="1"/>
</dbReference>
<dbReference type="Gene3D" id="1.10.10.540">
    <property type="entry name" value="XPC-binding domain"/>
    <property type="match status" value="1"/>
</dbReference>
<dbReference type="GO" id="GO:0043130">
    <property type="term" value="F:ubiquitin binding"/>
    <property type="evidence" value="ECO:0007669"/>
    <property type="project" value="TreeGrafter"/>
</dbReference>
<dbReference type="GO" id="GO:0006289">
    <property type="term" value="P:nucleotide-excision repair"/>
    <property type="evidence" value="ECO:0007669"/>
    <property type="project" value="Ensembl"/>
</dbReference>
<dbReference type="GO" id="GO:0000978">
    <property type="term" value="F:RNA polymerase II cis-regulatory region sequence-specific DNA binding"/>
    <property type="evidence" value="ECO:0007669"/>
    <property type="project" value="Ensembl"/>
</dbReference>
<dbReference type="OMA" id="WLTPTKQ"/>
<feature type="domain" description="UBA" evidence="8">
    <location>
        <begin position="288"/>
        <end position="328"/>
    </location>
</feature>
<proteinExistence type="predicted"/>
<feature type="region of interest" description="Disordered" evidence="6">
    <location>
        <begin position="71"/>
        <end position="159"/>
    </location>
</feature>
<dbReference type="Gene3D" id="3.10.20.90">
    <property type="entry name" value="Phosphatidylinositol 3-kinase Catalytic Subunit, Chain A, domain 1"/>
    <property type="match status" value="1"/>
</dbReference>
<dbReference type="InterPro" id="IPR004806">
    <property type="entry name" value="Rad23"/>
</dbReference>
<feature type="region of interest" description="Disordered" evidence="6">
    <location>
        <begin position="222"/>
        <end position="273"/>
    </location>
</feature>
<dbReference type="GO" id="GO:0005829">
    <property type="term" value="C:cytosol"/>
    <property type="evidence" value="ECO:0007669"/>
    <property type="project" value="Ensembl"/>
</dbReference>
<evidence type="ECO:0000256" key="6">
    <source>
        <dbReference type="SAM" id="MobiDB-lite"/>
    </source>
</evidence>
<dbReference type="SUPFAM" id="SSF46934">
    <property type="entry name" value="UBA-like"/>
    <property type="match status" value="2"/>
</dbReference>
<evidence type="ECO:0000259" key="9">
    <source>
        <dbReference type="PROSITE" id="PS50053"/>
    </source>
</evidence>
<dbReference type="SMART" id="SM00727">
    <property type="entry name" value="STI1"/>
    <property type="match status" value="1"/>
</dbReference>
<dbReference type="GeneTree" id="ENSGT00390000012078"/>